<dbReference type="EMBL" id="JBAMMX010000013">
    <property type="protein sequence ID" value="KAK6928785.1"/>
    <property type="molecule type" value="Genomic_DNA"/>
</dbReference>
<dbReference type="Pfam" id="PF23247">
    <property type="entry name" value="LRR_RPS2"/>
    <property type="match status" value="1"/>
</dbReference>
<dbReference type="PANTHER" id="PTHR10937:SF0">
    <property type="entry name" value="GLUTAMINE--FRUCTOSE-6-PHOSPHATE TRANSAMINASE (ISOMERIZING)"/>
    <property type="match status" value="1"/>
</dbReference>
<dbReference type="Gene3D" id="3.80.10.10">
    <property type="entry name" value="Ribonuclease Inhibitor"/>
    <property type="match status" value="1"/>
</dbReference>
<dbReference type="SUPFAM" id="SSF53697">
    <property type="entry name" value="SIS domain"/>
    <property type="match status" value="1"/>
</dbReference>
<evidence type="ECO:0000259" key="2">
    <source>
        <dbReference type="Pfam" id="PF23247"/>
    </source>
</evidence>
<feature type="domain" description="SIS" evidence="1">
    <location>
        <begin position="31"/>
        <end position="83"/>
    </location>
</feature>
<dbReference type="Gene3D" id="3.40.50.10490">
    <property type="entry name" value="Glucose-6-phosphate isomerase like protein, domain 1"/>
    <property type="match status" value="1"/>
</dbReference>
<keyword evidence="4" id="KW-1185">Reference proteome</keyword>
<proteinExistence type="predicted"/>
<evidence type="ECO:0000313" key="4">
    <source>
        <dbReference type="Proteomes" id="UP001370490"/>
    </source>
</evidence>
<gene>
    <name evidence="3" type="ORF">RJ641_004990</name>
</gene>
<evidence type="ECO:0000259" key="1">
    <source>
        <dbReference type="Pfam" id="PF01380"/>
    </source>
</evidence>
<dbReference type="GO" id="GO:0006047">
    <property type="term" value="P:UDP-N-acetylglucosamine metabolic process"/>
    <property type="evidence" value="ECO:0007669"/>
    <property type="project" value="TreeGrafter"/>
</dbReference>
<dbReference type="InterPro" id="IPR001347">
    <property type="entry name" value="SIS_dom"/>
</dbReference>
<dbReference type="InterPro" id="IPR057135">
    <property type="entry name" value="At4g27190-like_LRR"/>
</dbReference>
<comment type="caution">
    <text evidence="3">The sequence shown here is derived from an EMBL/GenBank/DDBJ whole genome shotgun (WGS) entry which is preliminary data.</text>
</comment>
<dbReference type="Pfam" id="PF01380">
    <property type="entry name" value="SIS"/>
    <property type="match status" value="1"/>
</dbReference>
<name>A0AAN8ZB19_9MAGN</name>
<evidence type="ECO:0000313" key="3">
    <source>
        <dbReference type="EMBL" id="KAK6928785.1"/>
    </source>
</evidence>
<dbReference type="GO" id="GO:0004360">
    <property type="term" value="F:glutamine-fructose-6-phosphate transaminase (isomerizing) activity"/>
    <property type="evidence" value="ECO:0007669"/>
    <property type="project" value="TreeGrafter"/>
</dbReference>
<dbReference type="Proteomes" id="UP001370490">
    <property type="component" value="Unassembled WGS sequence"/>
</dbReference>
<accession>A0AAN8ZB19</accession>
<feature type="domain" description="Disease resistance protein At4g27190-like leucine-rich repeats" evidence="2">
    <location>
        <begin position="158"/>
        <end position="272"/>
    </location>
</feature>
<dbReference type="AlphaFoldDB" id="A0AAN8ZB19"/>
<dbReference type="SUPFAM" id="SSF52058">
    <property type="entry name" value="L domain-like"/>
    <property type="match status" value="1"/>
</dbReference>
<organism evidence="3 4">
    <name type="scientific">Dillenia turbinata</name>
    <dbReference type="NCBI Taxonomy" id="194707"/>
    <lineage>
        <taxon>Eukaryota</taxon>
        <taxon>Viridiplantae</taxon>
        <taxon>Streptophyta</taxon>
        <taxon>Embryophyta</taxon>
        <taxon>Tracheophyta</taxon>
        <taxon>Spermatophyta</taxon>
        <taxon>Magnoliopsida</taxon>
        <taxon>eudicotyledons</taxon>
        <taxon>Gunneridae</taxon>
        <taxon>Pentapetalae</taxon>
        <taxon>Dilleniales</taxon>
        <taxon>Dilleniaceae</taxon>
        <taxon>Dillenia</taxon>
    </lineage>
</organism>
<dbReference type="InterPro" id="IPR046348">
    <property type="entry name" value="SIS_dom_sf"/>
</dbReference>
<dbReference type="GO" id="GO:0006002">
    <property type="term" value="P:fructose 6-phosphate metabolic process"/>
    <property type="evidence" value="ECO:0007669"/>
    <property type="project" value="TreeGrafter"/>
</dbReference>
<dbReference type="GO" id="GO:0006487">
    <property type="term" value="P:protein N-linked glycosylation"/>
    <property type="evidence" value="ECO:0007669"/>
    <property type="project" value="TreeGrafter"/>
</dbReference>
<protein>
    <submittedName>
        <fullName evidence="3">SIS domain</fullName>
    </submittedName>
</protein>
<dbReference type="PANTHER" id="PTHR10937">
    <property type="entry name" value="GLUCOSAMINE--FRUCTOSE-6-PHOSPHATE AMINOTRANSFERASE, ISOMERIZING"/>
    <property type="match status" value="1"/>
</dbReference>
<reference evidence="3 4" key="1">
    <citation type="submission" date="2023-12" db="EMBL/GenBank/DDBJ databases">
        <title>A high-quality genome assembly for Dillenia turbinata (Dilleniales).</title>
        <authorList>
            <person name="Chanderbali A."/>
        </authorList>
    </citation>
    <scope>NUCLEOTIDE SEQUENCE [LARGE SCALE GENOMIC DNA]</scope>
    <source>
        <strain evidence="3">LSX21</strain>
        <tissue evidence="3">Leaf</tissue>
    </source>
</reference>
<dbReference type="InterPro" id="IPR032675">
    <property type="entry name" value="LRR_dom_sf"/>
</dbReference>
<dbReference type="GO" id="GO:0097367">
    <property type="term" value="F:carbohydrate derivative binding"/>
    <property type="evidence" value="ECO:0007669"/>
    <property type="project" value="InterPro"/>
</dbReference>
<sequence>MCTFARLRISLAKVREVLNLDQEMKDLVKLLMNEQSLLVFGRGYKYSTALECAMKVKEVALMQSEGILAGEINHGTLALVDENSQYFKQKSVIQQLHAHKGRLIVIKSTSLIDLILWKYPKLKSLPECLHTLTGLTSVRVMGCKGIETFPDRGLPSPNLQHLWIECCPNLKSLPNNMYDLSLGTLQISNCPLLGNLSNLESISSPSLLDLTSVQELGIYNCPNLQQLPEAGLQNLNSLKELRIYNCPELQHLPERGLLNLTSLEVLEIKSCAKLWRLPERGLPPTLLRLQIITLATPMSTKHSYMETSIEKANLKVSHCIYEIENETMPRSTPPFAHGGMIKQLECDKLLSMVSPPLLRSEVSSGKEN</sequence>